<dbReference type="SUPFAM" id="SSF51215">
    <property type="entry name" value="Regulatory protein AraC"/>
    <property type="match status" value="1"/>
</dbReference>
<dbReference type="InterPro" id="IPR009057">
    <property type="entry name" value="Homeodomain-like_sf"/>
</dbReference>
<gene>
    <name evidence="5" type="ORF">AWM70_11065</name>
</gene>
<dbReference type="Gene3D" id="2.60.120.10">
    <property type="entry name" value="Jelly Rolls"/>
    <property type="match status" value="1"/>
</dbReference>
<feature type="domain" description="HTH araC/xylS-type" evidence="4">
    <location>
        <begin position="178"/>
        <end position="290"/>
    </location>
</feature>
<organism evidence="5 6">
    <name type="scientific">Paenibacillus yonginensis</name>
    <dbReference type="NCBI Taxonomy" id="1462996"/>
    <lineage>
        <taxon>Bacteria</taxon>
        <taxon>Bacillati</taxon>
        <taxon>Bacillota</taxon>
        <taxon>Bacilli</taxon>
        <taxon>Bacillales</taxon>
        <taxon>Paenibacillaceae</taxon>
        <taxon>Paenibacillus</taxon>
    </lineage>
</organism>
<dbReference type="PROSITE" id="PS01124">
    <property type="entry name" value="HTH_ARAC_FAMILY_2"/>
    <property type="match status" value="1"/>
</dbReference>
<dbReference type="InterPro" id="IPR014710">
    <property type="entry name" value="RmlC-like_jellyroll"/>
</dbReference>
<keyword evidence="2" id="KW-0238">DNA-binding</keyword>
<accession>A0A1B1N6Y9</accession>
<dbReference type="SUPFAM" id="SSF46689">
    <property type="entry name" value="Homeodomain-like"/>
    <property type="match status" value="1"/>
</dbReference>
<dbReference type="PRINTS" id="PR00032">
    <property type="entry name" value="HTHARAC"/>
</dbReference>
<dbReference type="InterPro" id="IPR020449">
    <property type="entry name" value="Tscrpt_reg_AraC-type_HTH"/>
</dbReference>
<dbReference type="Gene3D" id="1.10.10.60">
    <property type="entry name" value="Homeodomain-like"/>
    <property type="match status" value="2"/>
</dbReference>
<evidence type="ECO:0000256" key="1">
    <source>
        <dbReference type="ARBA" id="ARBA00023015"/>
    </source>
</evidence>
<keyword evidence="6" id="KW-1185">Reference proteome</keyword>
<dbReference type="Pfam" id="PF12833">
    <property type="entry name" value="HTH_18"/>
    <property type="match status" value="1"/>
</dbReference>
<dbReference type="PANTHER" id="PTHR43280:SF2">
    <property type="entry name" value="HTH-TYPE TRANSCRIPTIONAL REGULATOR EXSA"/>
    <property type="match status" value="1"/>
</dbReference>
<sequence>MMPDLESTFRVFAAHLRTVSSGWTYPLHSHPLFEINLLLEGRQLIRVNGQDYQQQPGDLLIFRPEDLHESRNDGGSDMTYYCIHFDTDERELRELLCRGSRRHFSSDSLLARNARPSLNRLMEFAGADDTPGNGEYKRLQIKMNTLSAMFGLFAALTEGFAHPQEIRSGDLRSSRIAEEIAAFLERSVERTAEQSGFALDEGELKETVASAITGLGYSPSACTRMFQEIYGISPRRYLSRLKLKKAKLLLMQPELSIEQISCRLGYADIAHFSRQFKRWTGESPGKFRARVHI</sequence>
<dbReference type="Proteomes" id="UP000092573">
    <property type="component" value="Chromosome"/>
</dbReference>
<evidence type="ECO:0000259" key="4">
    <source>
        <dbReference type="PROSITE" id="PS01124"/>
    </source>
</evidence>
<evidence type="ECO:0000256" key="2">
    <source>
        <dbReference type="ARBA" id="ARBA00023125"/>
    </source>
</evidence>
<dbReference type="PROSITE" id="PS00041">
    <property type="entry name" value="HTH_ARAC_FAMILY_1"/>
    <property type="match status" value="1"/>
</dbReference>
<dbReference type="PANTHER" id="PTHR43280">
    <property type="entry name" value="ARAC-FAMILY TRANSCRIPTIONAL REGULATOR"/>
    <property type="match status" value="1"/>
</dbReference>
<proteinExistence type="predicted"/>
<evidence type="ECO:0000256" key="3">
    <source>
        <dbReference type="ARBA" id="ARBA00023163"/>
    </source>
</evidence>
<dbReference type="STRING" id="1462996.AWM70_11065"/>
<keyword evidence="1" id="KW-0805">Transcription regulation</keyword>
<dbReference type="SMART" id="SM00342">
    <property type="entry name" value="HTH_ARAC"/>
    <property type="match status" value="1"/>
</dbReference>
<dbReference type="InterPro" id="IPR003313">
    <property type="entry name" value="AraC-bd"/>
</dbReference>
<keyword evidence="3" id="KW-0804">Transcription</keyword>
<dbReference type="InterPro" id="IPR018060">
    <property type="entry name" value="HTH_AraC"/>
</dbReference>
<dbReference type="AlphaFoldDB" id="A0A1B1N6Y9"/>
<reference evidence="5 6" key="1">
    <citation type="submission" date="2016-01" db="EMBL/GenBank/DDBJ databases">
        <title>Complete Genome Sequence of Paenibacillus yonginensis DCY84, a novel Plant Growth-Promoting Bacteria with Elicitation of Induced Systemic Resistance.</title>
        <authorList>
            <person name="Kim Y.J."/>
            <person name="Yang D.C."/>
            <person name="Sukweenadhi J."/>
        </authorList>
    </citation>
    <scope>NUCLEOTIDE SEQUENCE [LARGE SCALE GENOMIC DNA]</scope>
    <source>
        <strain evidence="5 6">DCY84</strain>
    </source>
</reference>
<dbReference type="EMBL" id="CP014167">
    <property type="protein sequence ID" value="ANS77200.1"/>
    <property type="molecule type" value="Genomic_DNA"/>
</dbReference>
<protein>
    <submittedName>
        <fullName evidence="5">AraC family transcriptional regulator</fullName>
    </submittedName>
</protein>
<dbReference type="Pfam" id="PF02311">
    <property type="entry name" value="AraC_binding"/>
    <property type="match status" value="1"/>
</dbReference>
<evidence type="ECO:0000313" key="5">
    <source>
        <dbReference type="EMBL" id="ANS77200.1"/>
    </source>
</evidence>
<evidence type="ECO:0000313" key="6">
    <source>
        <dbReference type="Proteomes" id="UP000092573"/>
    </source>
</evidence>
<dbReference type="InterPro" id="IPR037923">
    <property type="entry name" value="HTH-like"/>
</dbReference>
<dbReference type="KEGG" id="pyg:AWM70_11065"/>
<dbReference type="InterPro" id="IPR018062">
    <property type="entry name" value="HTH_AraC-typ_CS"/>
</dbReference>
<dbReference type="GO" id="GO:0043565">
    <property type="term" value="F:sequence-specific DNA binding"/>
    <property type="evidence" value="ECO:0007669"/>
    <property type="project" value="InterPro"/>
</dbReference>
<dbReference type="GO" id="GO:0003700">
    <property type="term" value="F:DNA-binding transcription factor activity"/>
    <property type="evidence" value="ECO:0007669"/>
    <property type="project" value="InterPro"/>
</dbReference>
<name>A0A1B1N6Y9_9BACL</name>